<proteinExistence type="predicted"/>
<keyword evidence="4" id="KW-0804">Transcription</keyword>
<dbReference type="OrthoDB" id="1276482at2759"/>
<dbReference type="PROSITE" id="PS51032">
    <property type="entry name" value="AP2_ERF"/>
    <property type="match status" value="1"/>
</dbReference>
<evidence type="ECO:0000256" key="2">
    <source>
        <dbReference type="ARBA" id="ARBA00023015"/>
    </source>
</evidence>
<dbReference type="GO" id="GO:0005634">
    <property type="term" value="C:nucleus"/>
    <property type="evidence" value="ECO:0007669"/>
    <property type="project" value="UniProtKB-SubCell"/>
</dbReference>
<comment type="subcellular location">
    <subcellularLocation>
        <location evidence="1">Nucleus</location>
    </subcellularLocation>
</comment>
<dbReference type="InterPro" id="IPR001471">
    <property type="entry name" value="AP2/ERF_dom"/>
</dbReference>
<comment type="caution">
    <text evidence="8">The sequence shown here is derived from an EMBL/GenBank/DDBJ whole genome shotgun (WGS) entry which is preliminary data.</text>
</comment>
<dbReference type="InterPro" id="IPR050913">
    <property type="entry name" value="AP2/ERF_ERF"/>
</dbReference>
<feature type="region of interest" description="Disordered" evidence="6">
    <location>
        <begin position="173"/>
        <end position="235"/>
    </location>
</feature>
<gene>
    <name evidence="8" type="ORF">Cgig2_005653</name>
</gene>
<name>A0A9Q1KVM4_9CARY</name>
<dbReference type="InterPro" id="IPR036955">
    <property type="entry name" value="AP2/ERF_dom_sf"/>
</dbReference>
<dbReference type="AlphaFoldDB" id="A0A9Q1KVM4"/>
<dbReference type="CDD" id="cd00018">
    <property type="entry name" value="AP2"/>
    <property type="match status" value="1"/>
</dbReference>
<evidence type="ECO:0000256" key="3">
    <source>
        <dbReference type="ARBA" id="ARBA00023125"/>
    </source>
</evidence>
<dbReference type="Gene3D" id="3.30.730.10">
    <property type="entry name" value="AP2/ERF domain"/>
    <property type="match status" value="1"/>
</dbReference>
<dbReference type="GO" id="GO:0003700">
    <property type="term" value="F:DNA-binding transcription factor activity"/>
    <property type="evidence" value="ECO:0007669"/>
    <property type="project" value="InterPro"/>
</dbReference>
<keyword evidence="5" id="KW-0539">Nucleus</keyword>
<dbReference type="InterPro" id="IPR016177">
    <property type="entry name" value="DNA-bd_dom_sf"/>
</dbReference>
<protein>
    <recommendedName>
        <fullName evidence="7">AP2/ERF domain-containing protein</fullName>
    </recommendedName>
</protein>
<accession>A0A9Q1KVM4</accession>
<dbReference type="SUPFAM" id="SSF54171">
    <property type="entry name" value="DNA-binding domain"/>
    <property type="match status" value="1"/>
</dbReference>
<reference evidence="8" key="1">
    <citation type="submission" date="2022-04" db="EMBL/GenBank/DDBJ databases">
        <title>Carnegiea gigantea Genome sequencing and assembly v2.</title>
        <authorList>
            <person name="Copetti D."/>
            <person name="Sanderson M.J."/>
            <person name="Burquez A."/>
            <person name="Wojciechowski M.F."/>
        </authorList>
    </citation>
    <scope>NUCLEOTIDE SEQUENCE</scope>
    <source>
        <strain evidence="8">SGP5-SGP5p</strain>
        <tissue evidence="8">Aerial part</tissue>
    </source>
</reference>
<feature type="domain" description="AP2/ERF" evidence="7">
    <location>
        <begin position="119"/>
        <end position="179"/>
    </location>
</feature>
<dbReference type="SMART" id="SM00380">
    <property type="entry name" value="AP2"/>
    <property type="match status" value="1"/>
</dbReference>
<organism evidence="8 9">
    <name type="scientific">Carnegiea gigantea</name>
    <dbReference type="NCBI Taxonomy" id="171969"/>
    <lineage>
        <taxon>Eukaryota</taxon>
        <taxon>Viridiplantae</taxon>
        <taxon>Streptophyta</taxon>
        <taxon>Embryophyta</taxon>
        <taxon>Tracheophyta</taxon>
        <taxon>Spermatophyta</taxon>
        <taxon>Magnoliopsida</taxon>
        <taxon>eudicotyledons</taxon>
        <taxon>Gunneridae</taxon>
        <taxon>Pentapetalae</taxon>
        <taxon>Caryophyllales</taxon>
        <taxon>Cactineae</taxon>
        <taxon>Cactaceae</taxon>
        <taxon>Cactoideae</taxon>
        <taxon>Echinocereeae</taxon>
        <taxon>Carnegiea</taxon>
    </lineage>
</organism>
<dbReference type="Pfam" id="PF00847">
    <property type="entry name" value="AP2"/>
    <property type="match status" value="1"/>
</dbReference>
<evidence type="ECO:0000313" key="8">
    <source>
        <dbReference type="EMBL" id="KAJ8449631.1"/>
    </source>
</evidence>
<dbReference type="PRINTS" id="PR00367">
    <property type="entry name" value="ETHRSPELEMNT"/>
</dbReference>
<sequence>MPGLQNQTFKHGMIPGSEKKKLCPGSNRKVKQRIRVIYLDPDATDSSSDEGDGRCKNSSSRRIFDLNGVKRVVSEVCIFGDREVQGNFGKNGNLVKHDGLINHGGKLENIPKPVRPSSRYPGVRKRPWGKWAAEIRNPFTPGRRVWLGTFDTEEEAALAYQKKKLEYDSLMPQEQGKKPLPNSTPQPSTASEDTITNTLCSQPSPSSVLDVSTANPFGNTSSAPSKMKDTGNPVRHGVEEGTPIGDLSFEVPLMPSLNEELKTSSYGLSFLGDTNNFENFFDDLKMEDFPMCDLGDCGAVDIPSFDLDITSDELAWIDEVLNTAVQKFMGVEYRFGVNII</sequence>
<evidence type="ECO:0000256" key="1">
    <source>
        <dbReference type="ARBA" id="ARBA00004123"/>
    </source>
</evidence>
<dbReference type="EMBL" id="JAKOGI010000020">
    <property type="protein sequence ID" value="KAJ8449631.1"/>
    <property type="molecule type" value="Genomic_DNA"/>
</dbReference>
<keyword evidence="9" id="KW-1185">Reference proteome</keyword>
<feature type="compositionally biased region" description="Polar residues" evidence="6">
    <location>
        <begin position="181"/>
        <end position="224"/>
    </location>
</feature>
<dbReference type="GO" id="GO:0003677">
    <property type="term" value="F:DNA binding"/>
    <property type="evidence" value="ECO:0007669"/>
    <property type="project" value="UniProtKB-KW"/>
</dbReference>
<dbReference type="PANTHER" id="PTHR31194">
    <property type="entry name" value="SHN SHINE , DNA BINDING / TRANSCRIPTION FACTOR"/>
    <property type="match status" value="1"/>
</dbReference>
<evidence type="ECO:0000313" key="9">
    <source>
        <dbReference type="Proteomes" id="UP001153076"/>
    </source>
</evidence>
<evidence type="ECO:0000256" key="5">
    <source>
        <dbReference type="ARBA" id="ARBA00023242"/>
    </source>
</evidence>
<keyword evidence="3" id="KW-0238">DNA-binding</keyword>
<evidence type="ECO:0000256" key="6">
    <source>
        <dbReference type="SAM" id="MobiDB-lite"/>
    </source>
</evidence>
<evidence type="ECO:0000259" key="7">
    <source>
        <dbReference type="PROSITE" id="PS51032"/>
    </source>
</evidence>
<dbReference type="Proteomes" id="UP001153076">
    <property type="component" value="Unassembled WGS sequence"/>
</dbReference>
<feature type="region of interest" description="Disordered" evidence="6">
    <location>
        <begin position="1"/>
        <end position="26"/>
    </location>
</feature>
<dbReference type="PANTHER" id="PTHR31194:SF140">
    <property type="entry name" value="ETHYLENE-RESPONSIVE TRANSCRIPTION FACTOR CRF2"/>
    <property type="match status" value="1"/>
</dbReference>
<keyword evidence="2" id="KW-0805">Transcription regulation</keyword>
<evidence type="ECO:0000256" key="4">
    <source>
        <dbReference type="ARBA" id="ARBA00023163"/>
    </source>
</evidence>